<dbReference type="AlphaFoldDB" id="A0A0F9NND5"/>
<dbReference type="EMBL" id="LAZR01003186">
    <property type="protein sequence ID" value="KKN21025.1"/>
    <property type="molecule type" value="Genomic_DNA"/>
</dbReference>
<organism evidence="1">
    <name type="scientific">marine sediment metagenome</name>
    <dbReference type="NCBI Taxonomy" id="412755"/>
    <lineage>
        <taxon>unclassified sequences</taxon>
        <taxon>metagenomes</taxon>
        <taxon>ecological metagenomes</taxon>
    </lineage>
</organism>
<comment type="caution">
    <text evidence="1">The sequence shown here is derived from an EMBL/GenBank/DDBJ whole genome shotgun (WGS) entry which is preliminary data.</text>
</comment>
<evidence type="ECO:0000313" key="1">
    <source>
        <dbReference type="EMBL" id="KKN21025.1"/>
    </source>
</evidence>
<name>A0A0F9NND5_9ZZZZ</name>
<protein>
    <submittedName>
        <fullName evidence="1">Uncharacterized protein</fullName>
    </submittedName>
</protein>
<sequence>MAGQNITLAVTVEYAGAQSTARTAQLTSALGTPDSNSDVGGTWTTVWNAIPFSVNPSTQALMEFFDGVIAVMPSGVTVTMVFAA</sequence>
<proteinExistence type="predicted"/>
<accession>A0A0F9NND5</accession>
<gene>
    <name evidence="1" type="ORF">LCGC14_0929610</name>
</gene>
<reference evidence="1" key="1">
    <citation type="journal article" date="2015" name="Nature">
        <title>Complex archaea that bridge the gap between prokaryotes and eukaryotes.</title>
        <authorList>
            <person name="Spang A."/>
            <person name="Saw J.H."/>
            <person name="Jorgensen S.L."/>
            <person name="Zaremba-Niedzwiedzka K."/>
            <person name="Martijn J."/>
            <person name="Lind A.E."/>
            <person name="van Eijk R."/>
            <person name="Schleper C."/>
            <person name="Guy L."/>
            <person name="Ettema T.J."/>
        </authorList>
    </citation>
    <scope>NUCLEOTIDE SEQUENCE</scope>
</reference>